<dbReference type="AlphaFoldDB" id="A0A0E9QKB0"/>
<evidence type="ECO:0000313" key="1">
    <source>
        <dbReference type="EMBL" id="JAH16765.1"/>
    </source>
</evidence>
<reference evidence="1" key="1">
    <citation type="submission" date="2014-11" db="EMBL/GenBank/DDBJ databases">
        <authorList>
            <person name="Amaro Gonzalez C."/>
        </authorList>
    </citation>
    <scope>NUCLEOTIDE SEQUENCE</scope>
</reference>
<proteinExistence type="predicted"/>
<accession>A0A0E9QKB0</accession>
<organism evidence="1">
    <name type="scientific">Anguilla anguilla</name>
    <name type="common">European freshwater eel</name>
    <name type="synonym">Muraena anguilla</name>
    <dbReference type="NCBI Taxonomy" id="7936"/>
    <lineage>
        <taxon>Eukaryota</taxon>
        <taxon>Metazoa</taxon>
        <taxon>Chordata</taxon>
        <taxon>Craniata</taxon>
        <taxon>Vertebrata</taxon>
        <taxon>Euteleostomi</taxon>
        <taxon>Actinopterygii</taxon>
        <taxon>Neopterygii</taxon>
        <taxon>Teleostei</taxon>
        <taxon>Anguilliformes</taxon>
        <taxon>Anguillidae</taxon>
        <taxon>Anguilla</taxon>
    </lineage>
</organism>
<sequence>MSLLHHCLSPSLFESDGSNSAPPPFTPPHQLSSSHLIWVIFLLTNSVILSA</sequence>
<reference evidence="1" key="2">
    <citation type="journal article" date="2015" name="Fish Shellfish Immunol.">
        <title>Early steps in the European eel (Anguilla anguilla)-Vibrio vulnificus interaction in the gills: Role of the RtxA13 toxin.</title>
        <authorList>
            <person name="Callol A."/>
            <person name="Pajuelo D."/>
            <person name="Ebbesson L."/>
            <person name="Teles M."/>
            <person name="MacKenzie S."/>
            <person name="Amaro C."/>
        </authorList>
    </citation>
    <scope>NUCLEOTIDE SEQUENCE</scope>
</reference>
<name>A0A0E9QKB0_ANGAN</name>
<protein>
    <submittedName>
        <fullName evidence="1">Uncharacterized protein</fullName>
    </submittedName>
</protein>
<dbReference type="EMBL" id="GBXM01091812">
    <property type="protein sequence ID" value="JAH16765.1"/>
    <property type="molecule type" value="Transcribed_RNA"/>
</dbReference>